<name>A0A0K0Y613_9RHOB</name>
<evidence type="ECO:0000256" key="3">
    <source>
        <dbReference type="ARBA" id="ARBA00022679"/>
    </source>
</evidence>
<dbReference type="KEGG" id="otm:OSB_18580"/>
<protein>
    <recommendedName>
        <fullName evidence="8">L-ornithine N(alpha)-acyltransferase</fullName>
        <ecNumber evidence="7">2.3.2.30</ecNumber>
    </recommendedName>
</protein>
<evidence type="ECO:0000256" key="6">
    <source>
        <dbReference type="ARBA" id="ARBA00038095"/>
    </source>
</evidence>
<dbReference type="PANTHER" id="PTHR37323">
    <property type="entry name" value="GCN5-RELATED N-ACETYLTRANSFERASE"/>
    <property type="match status" value="1"/>
</dbReference>
<comment type="pathway">
    <text evidence="1">Lipid metabolism.</text>
</comment>
<dbReference type="RefSeq" id="WP_143831235.1">
    <property type="nucleotide sequence ID" value="NZ_CP012160.1"/>
</dbReference>
<dbReference type="Gene3D" id="3.40.630.30">
    <property type="match status" value="1"/>
</dbReference>
<comment type="function">
    <text evidence="9">Catalyzes the first step in the biosynthesis of ornithine lipids, which are phosphorus-free membrane lipids. Catalyzes the 3-hydroxyacyl-acyl carrier protein-dependent acylation of ornithine to form lyso-ornithine lipid (LOL).</text>
</comment>
<organism evidence="11 12">
    <name type="scientific">Octadecabacter temperatus</name>
    <dbReference type="NCBI Taxonomy" id="1458307"/>
    <lineage>
        <taxon>Bacteria</taxon>
        <taxon>Pseudomonadati</taxon>
        <taxon>Pseudomonadota</taxon>
        <taxon>Alphaproteobacteria</taxon>
        <taxon>Rhodobacterales</taxon>
        <taxon>Roseobacteraceae</taxon>
        <taxon>Octadecabacter</taxon>
    </lineage>
</organism>
<dbReference type="STRING" id="1458307.OSB_18580"/>
<dbReference type="GO" id="GO:0006629">
    <property type="term" value="P:lipid metabolic process"/>
    <property type="evidence" value="ECO:0007669"/>
    <property type="project" value="UniProtKB-KW"/>
</dbReference>
<proteinExistence type="inferred from homology"/>
<dbReference type="OrthoDB" id="9787072at2"/>
<evidence type="ECO:0000313" key="12">
    <source>
        <dbReference type="Proteomes" id="UP000067444"/>
    </source>
</evidence>
<evidence type="ECO:0000256" key="1">
    <source>
        <dbReference type="ARBA" id="ARBA00005189"/>
    </source>
</evidence>
<dbReference type="EC" id="2.3.2.30" evidence="7"/>
<comment type="similarity">
    <text evidence="6">Belongs to the acetyltransferase family. OlsB subfamily.</text>
</comment>
<keyword evidence="3" id="KW-0808">Transferase</keyword>
<evidence type="ECO:0000256" key="8">
    <source>
        <dbReference type="ARBA" id="ARBA00039866"/>
    </source>
</evidence>
<keyword evidence="2" id="KW-0444">Lipid biosynthesis</keyword>
<accession>A0A0K0Y613</accession>
<sequence>MLVTSWVTGEGASRTEVDSIGANLNMAKDSHSLEGTVLARGDYVARFAVTADDLERSQRLRHRCFIEEAGGVARRGGIETDGFDSLCDHVLVEDPAGKLICSFRILYAASGDDVAASYSAQFYDLTRLAEYAEPMLELGRFCVSPDVQDPDVLRIAWGMLAQVVDARSVGLLFGCSSFAGTDAVTYGDAFALLAANHQAPKVWTPAVKATDVVPFGDLGSAVTRKVAMEQLPALLKTYLSMGGWVSDHAVVDTQMNTLHVFTGLEIAAIPPARAKALRAISGD</sequence>
<dbReference type="Pfam" id="PF13444">
    <property type="entry name" value="Acetyltransf_5"/>
    <property type="match status" value="1"/>
</dbReference>
<evidence type="ECO:0000256" key="7">
    <source>
        <dbReference type="ARBA" id="ARBA00039058"/>
    </source>
</evidence>
<evidence type="ECO:0000256" key="9">
    <source>
        <dbReference type="ARBA" id="ARBA00045724"/>
    </source>
</evidence>
<evidence type="ECO:0000256" key="10">
    <source>
        <dbReference type="ARBA" id="ARBA00047785"/>
    </source>
</evidence>
<keyword evidence="4" id="KW-0443">Lipid metabolism</keyword>
<reference evidence="11 12" key="1">
    <citation type="journal article" date="2015" name="Genome Announc.">
        <title>Closed Genome Sequence of Octadecabacter temperatus SB1, the First Mesophilic Species of the Genus Octadecabacter.</title>
        <authorList>
            <person name="Voget S."/>
            <person name="Billerbeck S."/>
            <person name="Simon M."/>
            <person name="Daniel R."/>
        </authorList>
    </citation>
    <scope>NUCLEOTIDE SEQUENCE [LARGE SCALE GENOMIC DNA]</scope>
    <source>
        <strain evidence="11 12">SB1</strain>
    </source>
</reference>
<evidence type="ECO:0000256" key="4">
    <source>
        <dbReference type="ARBA" id="ARBA00023098"/>
    </source>
</evidence>
<dbReference type="InterPro" id="IPR016181">
    <property type="entry name" value="Acyl_CoA_acyltransferase"/>
</dbReference>
<dbReference type="PANTHER" id="PTHR37323:SF1">
    <property type="entry name" value="L-ORNITHINE N(ALPHA)-ACYLTRANSFERASE"/>
    <property type="match status" value="1"/>
</dbReference>
<keyword evidence="5" id="KW-0012">Acyltransferase</keyword>
<evidence type="ECO:0000313" key="11">
    <source>
        <dbReference type="EMBL" id="AKS46399.1"/>
    </source>
</evidence>
<evidence type="ECO:0000256" key="5">
    <source>
        <dbReference type="ARBA" id="ARBA00023315"/>
    </source>
</evidence>
<dbReference type="GO" id="GO:0043810">
    <property type="term" value="F:ornithine-acyl [acyl carrier protein] N-acyltransferase activity"/>
    <property type="evidence" value="ECO:0007669"/>
    <property type="project" value="UniProtKB-EC"/>
</dbReference>
<dbReference type="SUPFAM" id="SSF55729">
    <property type="entry name" value="Acyl-CoA N-acyltransferases (Nat)"/>
    <property type="match status" value="1"/>
</dbReference>
<gene>
    <name evidence="11" type="ORF">OSB_18580</name>
</gene>
<dbReference type="AlphaFoldDB" id="A0A0K0Y613"/>
<dbReference type="EMBL" id="CP012160">
    <property type="protein sequence ID" value="AKS46399.1"/>
    <property type="molecule type" value="Genomic_DNA"/>
</dbReference>
<dbReference type="Proteomes" id="UP000067444">
    <property type="component" value="Chromosome"/>
</dbReference>
<dbReference type="PATRIC" id="fig|1458307.3.peg.1872"/>
<comment type="catalytic activity">
    <reaction evidence="10">
        <text>a (3R)-hydroxyacyl-[ACP] + L-ornithine = a lyso-ornithine lipid + holo-[ACP] + H(+)</text>
        <dbReference type="Rhea" id="RHEA:20633"/>
        <dbReference type="Rhea" id="RHEA-COMP:9685"/>
        <dbReference type="Rhea" id="RHEA-COMP:9945"/>
        <dbReference type="ChEBI" id="CHEBI:15378"/>
        <dbReference type="ChEBI" id="CHEBI:46911"/>
        <dbReference type="ChEBI" id="CHEBI:64479"/>
        <dbReference type="ChEBI" id="CHEBI:78827"/>
        <dbReference type="ChEBI" id="CHEBI:138482"/>
        <dbReference type="EC" id="2.3.2.30"/>
    </reaction>
    <physiologicalReaction direction="left-to-right" evidence="10">
        <dbReference type="Rhea" id="RHEA:20634"/>
    </physiologicalReaction>
</comment>
<evidence type="ECO:0000256" key="2">
    <source>
        <dbReference type="ARBA" id="ARBA00022516"/>
    </source>
</evidence>
<keyword evidence="12" id="KW-1185">Reference proteome</keyword>
<dbReference type="InterPro" id="IPR052351">
    <property type="entry name" value="Ornithine_N-alpha-AT"/>
</dbReference>